<organism evidence="2 3">
    <name type="scientific">Gymnopilus dilepis</name>
    <dbReference type="NCBI Taxonomy" id="231916"/>
    <lineage>
        <taxon>Eukaryota</taxon>
        <taxon>Fungi</taxon>
        <taxon>Dikarya</taxon>
        <taxon>Basidiomycota</taxon>
        <taxon>Agaricomycotina</taxon>
        <taxon>Agaricomycetes</taxon>
        <taxon>Agaricomycetidae</taxon>
        <taxon>Agaricales</taxon>
        <taxon>Agaricineae</taxon>
        <taxon>Hymenogastraceae</taxon>
        <taxon>Gymnopilus</taxon>
    </lineage>
</organism>
<evidence type="ECO:0000313" key="3">
    <source>
        <dbReference type="Proteomes" id="UP000284706"/>
    </source>
</evidence>
<dbReference type="OrthoDB" id="2722301at2759"/>
<evidence type="ECO:0000259" key="1">
    <source>
        <dbReference type="PROSITE" id="PS50011"/>
    </source>
</evidence>
<dbReference type="EMBL" id="NHYE01000309">
    <property type="protein sequence ID" value="PPR06492.1"/>
    <property type="molecule type" value="Genomic_DNA"/>
</dbReference>
<evidence type="ECO:0000313" key="2">
    <source>
        <dbReference type="EMBL" id="PPR06492.1"/>
    </source>
</evidence>
<dbReference type="InterPro" id="IPR001245">
    <property type="entry name" value="Ser-Thr/Tyr_kinase_cat_dom"/>
</dbReference>
<feature type="domain" description="Protein kinase" evidence="1">
    <location>
        <begin position="54"/>
        <end position="382"/>
    </location>
</feature>
<comment type="caution">
    <text evidence="2">The sequence shown here is derived from an EMBL/GenBank/DDBJ whole genome shotgun (WGS) entry which is preliminary data.</text>
</comment>
<dbReference type="AlphaFoldDB" id="A0A409YU06"/>
<proteinExistence type="predicted"/>
<dbReference type="GO" id="GO:0004672">
    <property type="term" value="F:protein kinase activity"/>
    <property type="evidence" value="ECO:0007669"/>
    <property type="project" value="InterPro"/>
</dbReference>
<dbReference type="InterPro" id="IPR000719">
    <property type="entry name" value="Prot_kinase_dom"/>
</dbReference>
<protein>
    <recommendedName>
        <fullName evidence="1">Protein kinase domain-containing protein</fullName>
    </recommendedName>
</protein>
<dbReference type="PANTHER" id="PTHR44167">
    <property type="entry name" value="OVARIAN-SPECIFIC SERINE/THREONINE-PROTEIN KINASE LOK-RELATED"/>
    <property type="match status" value="1"/>
</dbReference>
<reference evidence="2 3" key="1">
    <citation type="journal article" date="2018" name="Evol. Lett.">
        <title>Horizontal gene cluster transfer increased hallucinogenic mushroom diversity.</title>
        <authorList>
            <person name="Reynolds H.T."/>
            <person name="Vijayakumar V."/>
            <person name="Gluck-Thaler E."/>
            <person name="Korotkin H.B."/>
            <person name="Matheny P.B."/>
            <person name="Slot J.C."/>
        </authorList>
    </citation>
    <scope>NUCLEOTIDE SEQUENCE [LARGE SCALE GENOMIC DNA]</scope>
    <source>
        <strain evidence="2 3">SRW20</strain>
    </source>
</reference>
<sequence>MTSESFSAPEAEALNSTTSIIPSSIESGQPLNIHDRLSFWDAPTTISFFKKRGYILYERLSEGGCGTVPIIPSAEDFVEGIYPYASYDNRHKSDYPLLAEEIRGKVAFAQDVLGRHVAIKLVRDGTDECRVLRFLQEQRLETLQENCVIPVLEVLPTEGFCFVVMPRWGASAKHPKATTVVEVLDFMHAMLKGLSFLHERNIYHGDINDENVLISHFCDARTEWRCDVRQDLRSRRLLSYALFDFDFSILFPRDIDRRFCRLPYERSWGTFCLVYDTAQGEFDFNPFVFEVGNLGVTFCDLFQRLTPSVPFLAPLLDMMITRDLKRRFTASEALRFFEENISQMSALELEAPLEEDHSGGHLDYDEYDRWKELPLDLQKQWAMYREPPIPRTTVFLHSFEHCAVGGNHCPDDVYQVQVLENGVVGSPSGLAVEPGYASPGQMKYSGLQIPASVFQPGQDSGTSDRLRFWDLPETLDFFEDHGYTLYERVFSEEGDVTCASRPLFASEGFVDKRHPYASYDYASDVDSVLLASDSRARVAFAQDSLGRHVAIKLVPNDTDEYRILRFLYQQPPETLQASCIIPVLDLLPVDGHWFAVMPRWGGFTSHPQAEQIIDVLDFMHSALKALSFLHSHNISHGDINTGNVLVDHFCDTRKASRCKIRRDLRSRRALCYALFDFDLSIMLPPDSNRTSYRRSYEKSWGSFCKVFDTAQGEFDFNPFVFDVGNMGVMFCELYQHLTPAVPFLAPLLDRMTTRNLDRRFTASESLQFFERMIAQLPEAQLRGPFLSQKPEECMLYDEFDRWRSLPPSFCKEWAIYRESPVPLATKFLRWLCRPACANHIVAHIRWFSVQFMSFPRTSIHLVGLGRPISYHIVQRLCMPLKST</sequence>
<dbReference type="Pfam" id="PF07714">
    <property type="entry name" value="PK_Tyr_Ser-Thr"/>
    <property type="match status" value="1"/>
</dbReference>
<dbReference type="PANTHER" id="PTHR44167:SF24">
    <property type="entry name" value="SERINE_THREONINE-PROTEIN KINASE CHK2"/>
    <property type="match status" value="1"/>
</dbReference>
<accession>A0A409YU06</accession>
<dbReference type="InParanoid" id="A0A409YU06"/>
<feature type="domain" description="Protein kinase" evidence="1">
    <location>
        <begin position="524"/>
        <end position="794"/>
    </location>
</feature>
<dbReference type="InterPro" id="IPR011009">
    <property type="entry name" value="Kinase-like_dom_sf"/>
</dbReference>
<name>A0A409YU06_9AGAR</name>
<dbReference type="PROSITE" id="PS50011">
    <property type="entry name" value="PROTEIN_KINASE_DOM"/>
    <property type="match status" value="2"/>
</dbReference>
<dbReference type="SUPFAM" id="SSF56112">
    <property type="entry name" value="Protein kinase-like (PK-like)"/>
    <property type="match status" value="2"/>
</dbReference>
<keyword evidence="3" id="KW-1185">Reference proteome</keyword>
<dbReference type="SMART" id="SM00220">
    <property type="entry name" value="S_TKc"/>
    <property type="match status" value="1"/>
</dbReference>
<dbReference type="Gene3D" id="1.10.510.10">
    <property type="entry name" value="Transferase(Phosphotransferase) domain 1"/>
    <property type="match status" value="2"/>
</dbReference>
<gene>
    <name evidence="2" type="ORF">CVT26_004581</name>
</gene>
<dbReference type="GO" id="GO:0005524">
    <property type="term" value="F:ATP binding"/>
    <property type="evidence" value="ECO:0007669"/>
    <property type="project" value="InterPro"/>
</dbReference>
<dbReference type="Proteomes" id="UP000284706">
    <property type="component" value="Unassembled WGS sequence"/>
</dbReference>